<comment type="caution">
    <text evidence="1">The sequence shown here is derived from an EMBL/GenBank/DDBJ whole genome shotgun (WGS) entry which is preliminary data.</text>
</comment>
<name>A0ACC0KDS3_CHOFU</name>
<protein>
    <submittedName>
        <fullName evidence="1">Uncharacterized protein</fullName>
    </submittedName>
</protein>
<keyword evidence="2" id="KW-1185">Reference proteome</keyword>
<proteinExistence type="predicted"/>
<evidence type="ECO:0000313" key="1">
    <source>
        <dbReference type="EMBL" id="KAI8434593.1"/>
    </source>
</evidence>
<dbReference type="EMBL" id="CM046105">
    <property type="protein sequence ID" value="KAI8434593.1"/>
    <property type="molecule type" value="Genomic_DNA"/>
</dbReference>
<dbReference type="Proteomes" id="UP001064048">
    <property type="component" value="Chromosome 5"/>
</dbReference>
<evidence type="ECO:0000313" key="2">
    <source>
        <dbReference type="Proteomes" id="UP001064048"/>
    </source>
</evidence>
<accession>A0ACC0KDS3</accession>
<gene>
    <name evidence="1" type="ORF">MSG28_003131</name>
</gene>
<reference evidence="1 2" key="1">
    <citation type="journal article" date="2022" name="Genome Biol. Evol.">
        <title>The Spruce Budworm Genome: Reconstructing the Evolutionary History of Antifreeze Proteins.</title>
        <authorList>
            <person name="Beliveau C."/>
            <person name="Gagne P."/>
            <person name="Picq S."/>
            <person name="Vernygora O."/>
            <person name="Keeling C.I."/>
            <person name="Pinkney K."/>
            <person name="Doucet D."/>
            <person name="Wen F."/>
            <person name="Johnston J.S."/>
            <person name="Maaroufi H."/>
            <person name="Boyle B."/>
            <person name="Laroche J."/>
            <person name="Dewar K."/>
            <person name="Juretic N."/>
            <person name="Blackburn G."/>
            <person name="Nisole A."/>
            <person name="Brunet B."/>
            <person name="Brandao M."/>
            <person name="Lumley L."/>
            <person name="Duan J."/>
            <person name="Quan G."/>
            <person name="Lucarotti C.J."/>
            <person name="Roe A.D."/>
            <person name="Sperling F.A.H."/>
            <person name="Levesque R.C."/>
            <person name="Cusson M."/>
        </authorList>
    </citation>
    <scope>NUCLEOTIDE SEQUENCE [LARGE SCALE GENOMIC DNA]</scope>
    <source>
        <strain evidence="1">Glfc:IPQL:Cfum</strain>
    </source>
</reference>
<sequence length="154" mass="17126">MDTDNTQDIIMEKDPNDHAIGVKMTNLTKIYGANVAVNNLSLNIYDDQITVLLGHNGAGKSTTISMLTGNVKVSSGSVWLAGYDVAQQTAAARAHLGFCPQHNVLFNELTVREHLEFFSRLKGLRGQELKDDIDLLIAKLELEEKVYNLMYMIE</sequence>
<organism evidence="1 2">
    <name type="scientific">Choristoneura fumiferana</name>
    <name type="common">Spruce budworm moth</name>
    <name type="synonym">Archips fumiferana</name>
    <dbReference type="NCBI Taxonomy" id="7141"/>
    <lineage>
        <taxon>Eukaryota</taxon>
        <taxon>Metazoa</taxon>
        <taxon>Ecdysozoa</taxon>
        <taxon>Arthropoda</taxon>
        <taxon>Hexapoda</taxon>
        <taxon>Insecta</taxon>
        <taxon>Pterygota</taxon>
        <taxon>Neoptera</taxon>
        <taxon>Endopterygota</taxon>
        <taxon>Lepidoptera</taxon>
        <taxon>Glossata</taxon>
        <taxon>Ditrysia</taxon>
        <taxon>Tortricoidea</taxon>
        <taxon>Tortricidae</taxon>
        <taxon>Tortricinae</taxon>
        <taxon>Choristoneura</taxon>
    </lineage>
</organism>